<dbReference type="PANTHER" id="PTHR34495">
    <property type="entry name" value="UNC-51-LIKE AUTOPHAGY-ACTIVATING KINASE 1A"/>
    <property type="match status" value="1"/>
</dbReference>
<feature type="transmembrane region" description="Helical" evidence="2">
    <location>
        <begin position="346"/>
        <end position="369"/>
    </location>
</feature>
<keyword evidence="2" id="KW-1133">Transmembrane helix</keyword>
<keyword evidence="5" id="KW-1185">Reference proteome</keyword>
<evidence type="ECO:0000259" key="3">
    <source>
        <dbReference type="Pfam" id="PF13231"/>
    </source>
</evidence>
<dbReference type="STRING" id="49547.MBCUR_03560"/>
<feature type="transmembrane region" description="Helical" evidence="2">
    <location>
        <begin position="66"/>
        <end position="82"/>
    </location>
</feature>
<protein>
    <recommendedName>
        <fullName evidence="3">Glycosyltransferase RgtA/B/C/D-like domain-containing protein</fullName>
    </recommendedName>
</protein>
<evidence type="ECO:0000256" key="2">
    <source>
        <dbReference type="SAM" id="Phobius"/>
    </source>
</evidence>
<sequence>MFKKKWNEEKISLVFLSSFSAIISFFIIYINCNFNTLTGVDVYLYLMYSLKFAGFNVGYDYVIPNLSPLIPFLNSLVFRLGFISEDSIIIITGLFYIIGVISSYFLFKLRFNNLISTLGAFLFGNFFIILFSIGNGNLDIPSISLCILAMYLIFSQEYNNNNTINNNSNNNSNSNNSNSNNSNSNNNNSNNNSNNSNNNNNNNNNNFNNTNKNNSNNKNNQKNSYIQTIKTNKRFYLGFIILALGFLAKFTALLLLMVVLIYFLSKRDFKKNFKKYIQMLFLGFLLFALTIIPYVIYLALNYDNPLAFLSYADAMGLAEIKPEFFYQVFFYFERIPHIIYSPNLTFAYVLIALVLVGIIITGVKFIFYLKNKNKAIHRNNINNSKYKINNKYNDTNSKCKINNNKYNDTNSNRKINNNKYSDINSKYNIKNIVKIKSEKSYELLLILSIIILTFSFFLTYIATWKFTEILVFLGILIFVHGFNHVKSKNKSFNFDLTIFSWFFIYLIFFTTRITKGDRYFISFMPPFVFICLYFIDTFSKELNGLKAKLLKNIYVDNPKNYLKIKKLIKHEMLIKWLNFRKIIPIFIIILFLFSTTSYLSINRHESIINNEKEAVIWLKNYDTDYMNKVIVSDSPFYTFYMRKEVSLLTKNVNTSNIGSFLKNKSVSYFISNLNYSNHVKGYKIIKTIGKVSIYLRE</sequence>
<evidence type="ECO:0000313" key="5">
    <source>
        <dbReference type="Proteomes" id="UP000077245"/>
    </source>
</evidence>
<dbReference type="PANTHER" id="PTHR34495:SF4">
    <property type="entry name" value="UNC-51 LIKE AUTOPHAGY ACTIVATING KINASE 1A"/>
    <property type="match status" value="1"/>
</dbReference>
<feature type="transmembrane region" description="Helical" evidence="2">
    <location>
        <begin position="42"/>
        <end position="59"/>
    </location>
</feature>
<dbReference type="Pfam" id="PF13231">
    <property type="entry name" value="PMT_2"/>
    <property type="match status" value="1"/>
</dbReference>
<feature type="transmembrane region" description="Helical" evidence="2">
    <location>
        <begin position="469"/>
        <end position="485"/>
    </location>
</feature>
<dbReference type="AlphaFoldDB" id="A0A166CJK0"/>
<feature type="transmembrane region" description="Helical" evidence="2">
    <location>
        <begin position="443"/>
        <end position="463"/>
    </location>
</feature>
<dbReference type="EMBL" id="LWMV01000063">
    <property type="protein sequence ID" value="KZX14867.1"/>
    <property type="molecule type" value="Genomic_DNA"/>
</dbReference>
<feature type="region of interest" description="Disordered" evidence="1">
    <location>
        <begin position="164"/>
        <end position="221"/>
    </location>
</feature>
<keyword evidence="2" id="KW-0812">Transmembrane</keyword>
<dbReference type="Proteomes" id="UP000077245">
    <property type="component" value="Unassembled WGS sequence"/>
</dbReference>
<accession>A0A166CJK0</accession>
<keyword evidence="2" id="KW-0472">Membrane</keyword>
<comment type="caution">
    <text evidence="4">The sequence shown here is derived from an EMBL/GenBank/DDBJ whole genome shotgun (WGS) entry which is preliminary data.</text>
</comment>
<feature type="transmembrane region" description="Helical" evidence="2">
    <location>
        <begin position="88"/>
        <end position="107"/>
    </location>
</feature>
<evidence type="ECO:0000256" key="1">
    <source>
        <dbReference type="SAM" id="MobiDB-lite"/>
    </source>
</evidence>
<feature type="transmembrane region" description="Helical" evidence="2">
    <location>
        <begin position="235"/>
        <end position="264"/>
    </location>
</feature>
<feature type="transmembrane region" description="Helical" evidence="2">
    <location>
        <begin position="582"/>
        <end position="601"/>
    </location>
</feature>
<feature type="domain" description="Glycosyltransferase RgtA/B/C/D-like" evidence="3">
    <location>
        <begin position="67"/>
        <end position="155"/>
    </location>
</feature>
<reference evidence="4 5" key="1">
    <citation type="submission" date="2016-04" db="EMBL/GenBank/DDBJ databases">
        <title>Genome sequence of Methanobrevibacter curvatus DSM 11111.</title>
        <authorList>
            <person name="Poehlein A."/>
            <person name="Seedorf H."/>
            <person name="Daniel R."/>
        </authorList>
    </citation>
    <scope>NUCLEOTIDE SEQUENCE [LARGE SCALE GENOMIC DNA]</scope>
    <source>
        <strain evidence="4 5">DSM 11111</strain>
    </source>
</reference>
<feature type="transmembrane region" description="Helical" evidence="2">
    <location>
        <begin position="12"/>
        <end position="30"/>
    </location>
</feature>
<dbReference type="PATRIC" id="fig|49547.3.peg.375"/>
<dbReference type="InterPro" id="IPR038731">
    <property type="entry name" value="RgtA/B/C-like"/>
</dbReference>
<feature type="transmembrane region" description="Helical" evidence="2">
    <location>
        <begin position="492"/>
        <end position="513"/>
    </location>
</feature>
<feature type="transmembrane region" description="Helical" evidence="2">
    <location>
        <begin position="276"/>
        <end position="300"/>
    </location>
</feature>
<organism evidence="4 5">
    <name type="scientific">Methanobrevibacter curvatus</name>
    <dbReference type="NCBI Taxonomy" id="49547"/>
    <lineage>
        <taxon>Archaea</taxon>
        <taxon>Methanobacteriati</taxon>
        <taxon>Methanobacteriota</taxon>
        <taxon>Methanomada group</taxon>
        <taxon>Methanobacteria</taxon>
        <taxon>Methanobacteriales</taxon>
        <taxon>Methanobacteriaceae</taxon>
        <taxon>Methanobrevibacter</taxon>
    </lineage>
</organism>
<evidence type="ECO:0000313" key="4">
    <source>
        <dbReference type="EMBL" id="KZX14867.1"/>
    </source>
</evidence>
<name>A0A166CJK0_9EURY</name>
<proteinExistence type="predicted"/>
<feature type="transmembrane region" description="Helical" evidence="2">
    <location>
        <begin position="114"/>
        <end position="134"/>
    </location>
</feature>
<gene>
    <name evidence="4" type="ORF">MBCUR_03560</name>
</gene>